<dbReference type="InterPro" id="IPR003010">
    <property type="entry name" value="C-N_Hydrolase"/>
</dbReference>
<keyword evidence="2 4" id="KW-0378">Hydrolase</keyword>
<dbReference type="InterPro" id="IPR036526">
    <property type="entry name" value="C-N_Hydrolase_sf"/>
</dbReference>
<name>A0ABV9KC52_9RHOB</name>
<evidence type="ECO:0000256" key="2">
    <source>
        <dbReference type="ARBA" id="ARBA00022801"/>
    </source>
</evidence>
<comment type="similarity">
    <text evidence="1">Belongs to the carbon-nitrogen hydrolase superfamily. NIT1/NIT2 family.</text>
</comment>
<gene>
    <name evidence="4" type="ORF">ACFO5X_03005</name>
</gene>
<sequence length="263" mass="28073">MKIALWQTQPIHDADLALGHLAEVCSRAAAEGAAIVVTPEMALGGYNIGPDAIRGLAGRADDLTDGVARLARQHGVAIAAGMAFAGADKPRNGVVVMDRNGREVSRYHKTHLFGSVDACQFAPGKALSVPFEMGGWKIGLAICYDIEFPELARALALEGAELILVPTANMMPFDTVATRMVPTRAQENGVFVAYANYVGTEEPFTYCGLSCICGPDGNDLARADTGRVELIFAELDRAALPRHGHIDDRRSDLYGPPNKSLPK</sequence>
<dbReference type="EMBL" id="JBHSGI010000002">
    <property type="protein sequence ID" value="MFC4667514.1"/>
    <property type="molecule type" value="Genomic_DNA"/>
</dbReference>
<dbReference type="RefSeq" id="WP_380715746.1">
    <property type="nucleotide sequence ID" value="NZ_JBHSGI010000002.1"/>
</dbReference>
<evidence type="ECO:0000259" key="3">
    <source>
        <dbReference type="PROSITE" id="PS50263"/>
    </source>
</evidence>
<dbReference type="GO" id="GO:0016787">
    <property type="term" value="F:hydrolase activity"/>
    <property type="evidence" value="ECO:0007669"/>
    <property type="project" value="UniProtKB-KW"/>
</dbReference>
<dbReference type="PROSITE" id="PS50263">
    <property type="entry name" value="CN_HYDROLASE"/>
    <property type="match status" value="1"/>
</dbReference>
<keyword evidence="5" id="KW-1185">Reference proteome</keyword>
<evidence type="ECO:0000313" key="4">
    <source>
        <dbReference type="EMBL" id="MFC4667514.1"/>
    </source>
</evidence>
<dbReference type="PROSITE" id="PS01227">
    <property type="entry name" value="UPF0012"/>
    <property type="match status" value="1"/>
</dbReference>
<dbReference type="InterPro" id="IPR044083">
    <property type="entry name" value="RamA-like"/>
</dbReference>
<dbReference type="PANTHER" id="PTHR43674">
    <property type="entry name" value="NITRILASE C965.09-RELATED"/>
    <property type="match status" value="1"/>
</dbReference>
<accession>A0ABV9KC52</accession>
<dbReference type="InterPro" id="IPR001110">
    <property type="entry name" value="UPF0012_CS"/>
</dbReference>
<evidence type="ECO:0000313" key="5">
    <source>
        <dbReference type="Proteomes" id="UP001595973"/>
    </source>
</evidence>
<feature type="domain" description="CN hydrolase" evidence="3">
    <location>
        <begin position="1"/>
        <end position="237"/>
    </location>
</feature>
<proteinExistence type="inferred from homology"/>
<protein>
    <submittedName>
        <fullName evidence="4">Carbon-nitrogen hydrolase family protein</fullName>
    </submittedName>
</protein>
<evidence type="ECO:0000256" key="1">
    <source>
        <dbReference type="ARBA" id="ARBA00010613"/>
    </source>
</evidence>
<dbReference type="CDD" id="cd07576">
    <property type="entry name" value="R-amidase_like"/>
    <property type="match status" value="1"/>
</dbReference>
<dbReference type="Gene3D" id="3.60.110.10">
    <property type="entry name" value="Carbon-nitrogen hydrolase"/>
    <property type="match status" value="1"/>
</dbReference>
<organism evidence="4 5">
    <name type="scientific">Seohaeicola nanhaiensis</name>
    <dbReference type="NCBI Taxonomy" id="1387282"/>
    <lineage>
        <taxon>Bacteria</taxon>
        <taxon>Pseudomonadati</taxon>
        <taxon>Pseudomonadota</taxon>
        <taxon>Alphaproteobacteria</taxon>
        <taxon>Rhodobacterales</taxon>
        <taxon>Roseobacteraceae</taxon>
        <taxon>Seohaeicola</taxon>
    </lineage>
</organism>
<dbReference type="Proteomes" id="UP001595973">
    <property type="component" value="Unassembled WGS sequence"/>
</dbReference>
<dbReference type="PANTHER" id="PTHR43674:SF2">
    <property type="entry name" value="BETA-UREIDOPROPIONASE"/>
    <property type="match status" value="1"/>
</dbReference>
<comment type="caution">
    <text evidence="4">The sequence shown here is derived from an EMBL/GenBank/DDBJ whole genome shotgun (WGS) entry which is preliminary data.</text>
</comment>
<dbReference type="InterPro" id="IPR050345">
    <property type="entry name" value="Aliph_Amidase/BUP"/>
</dbReference>
<dbReference type="Pfam" id="PF00795">
    <property type="entry name" value="CN_hydrolase"/>
    <property type="match status" value="1"/>
</dbReference>
<dbReference type="SUPFAM" id="SSF56317">
    <property type="entry name" value="Carbon-nitrogen hydrolase"/>
    <property type="match status" value="1"/>
</dbReference>
<reference evidence="5" key="1">
    <citation type="journal article" date="2019" name="Int. J. Syst. Evol. Microbiol.">
        <title>The Global Catalogue of Microorganisms (GCM) 10K type strain sequencing project: providing services to taxonomists for standard genome sequencing and annotation.</title>
        <authorList>
            <consortium name="The Broad Institute Genomics Platform"/>
            <consortium name="The Broad Institute Genome Sequencing Center for Infectious Disease"/>
            <person name="Wu L."/>
            <person name="Ma J."/>
        </authorList>
    </citation>
    <scope>NUCLEOTIDE SEQUENCE [LARGE SCALE GENOMIC DNA]</scope>
    <source>
        <strain evidence="5">CGMCC 4.7283</strain>
    </source>
</reference>